<comment type="subcellular location">
    <subcellularLocation>
        <location evidence="1">Membrane</location>
        <topology evidence="1">Multi-pass membrane protein</topology>
    </subcellularLocation>
</comment>
<dbReference type="KEGG" id="rta:Rta_32130"/>
<sequence length="235" mass="24906">MALDTLYQAETPEGIALALRPAGLVARAQAWAIDFGIRLGLFFVISLVAGIAGGLGAAFLLIAYFLLEWFYPVVFELGRGGATPGKQALGLQVVMDSGLPVTVAASVVRNLLRAADFLPFLYAAGAMALLLRHDFKRLGDLAAGTLVVYRETVRLHGALPEAPPVAPARLLSGAEQAAIVAWAGRGTRLTPERFEELAQLARPVAGLPAGARGADLTRRLLGVAHWVLGHREAQR</sequence>
<reference evidence="7 8" key="2">
    <citation type="journal article" date="2011" name="PLoS ONE">
        <title>The Cyst-Dividing Bacterium Ramlibacter tataouinensis TTB310 Genome Reveals a Well-Stocked Toolbox for Adaptation to a Desert Environment.</title>
        <authorList>
            <person name="De Luca G."/>
            <person name="Barakat M."/>
            <person name="Ortet P."/>
            <person name="Fochesato S."/>
            <person name="Jourlin-Castelli C."/>
            <person name="Ansaldi M."/>
            <person name="Py B."/>
            <person name="Fichant G."/>
            <person name="Coutinho P.M."/>
            <person name="Voulhoux R."/>
            <person name="Bastien O."/>
            <person name="Marechal E."/>
            <person name="Henrissat B."/>
            <person name="Quentin Y."/>
            <person name="Noirot P."/>
            <person name="Filloux A."/>
            <person name="Mejean V."/>
            <person name="Dubow M.S."/>
            <person name="Barras F."/>
            <person name="Barbe V."/>
            <person name="Weissenbach J."/>
            <person name="Mihalcescu I."/>
            <person name="Vermeglio A."/>
            <person name="Achouak W."/>
            <person name="Heulin T."/>
        </authorList>
    </citation>
    <scope>NUCLEOTIDE SEQUENCE [LARGE SCALE GENOMIC DNA]</scope>
    <source>
        <strain evidence="8">ATCC BAA-407 / DSM 14655 / LMG 21543 / TTB310</strain>
    </source>
</reference>
<keyword evidence="2 5" id="KW-0812">Transmembrane</keyword>
<gene>
    <name evidence="7" type="ordered locus">Rta_32130</name>
</gene>
<feature type="transmembrane region" description="Helical" evidence="5">
    <location>
        <begin position="39"/>
        <end position="67"/>
    </location>
</feature>
<dbReference type="Proteomes" id="UP000008385">
    <property type="component" value="Chromosome"/>
</dbReference>
<dbReference type="InterPro" id="IPR010432">
    <property type="entry name" value="RDD"/>
</dbReference>
<evidence type="ECO:0000313" key="8">
    <source>
        <dbReference type="Proteomes" id="UP000008385"/>
    </source>
</evidence>
<dbReference type="RefSeq" id="WP_013902555.1">
    <property type="nucleotide sequence ID" value="NC_015677.1"/>
</dbReference>
<dbReference type="AlphaFoldDB" id="F5XXZ9"/>
<feature type="domain" description="RDD" evidence="6">
    <location>
        <begin position="22"/>
        <end position="144"/>
    </location>
</feature>
<dbReference type="Pfam" id="PF06271">
    <property type="entry name" value="RDD"/>
    <property type="match status" value="1"/>
</dbReference>
<evidence type="ECO:0000256" key="5">
    <source>
        <dbReference type="SAM" id="Phobius"/>
    </source>
</evidence>
<evidence type="ECO:0000256" key="2">
    <source>
        <dbReference type="ARBA" id="ARBA00022692"/>
    </source>
</evidence>
<dbReference type="EMBL" id="CP000245">
    <property type="protein sequence ID" value="AEG94324.1"/>
    <property type="molecule type" value="Genomic_DNA"/>
</dbReference>
<evidence type="ECO:0000313" key="7">
    <source>
        <dbReference type="EMBL" id="AEG94324.1"/>
    </source>
</evidence>
<dbReference type="PANTHER" id="PTHR38480">
    <property type="entry name" value="SLR0254 PROTEIN"/>
    <property type="match status" value="1"/>
</dbReference>
<keyword evidence="3 5" id="KW-1133">Transmembrane helix</keyword>
<dbReference type="OrthoDB" id="9787732at2"/>
<keyword evidence="8" id="KW-1185">Reference proteome</keyword>
<dbReference type="eggNOG" id="COG1714">
    <property type="taxonomic scope" value="Bacteria"/>
</dbReference>
<accession>F5XXZ9</accession>
<evidence type="ECO:0000259" key="6">
    <source>
        <dbReference type="Pfam" id="PF06271"/>
    </source>
</evidence>
<evidence type="ECO:0000256" key="1">
    <source>
        <dbReference type="ARBA" id="ARBA00004141"/>
    </source>
</evidence>
<dbReference type="HOGENOM" id="CLU_054176_1_0_4"/>
<evidence type="ECO:0000256" key="3">
    <source>
        <dbReference type="ARBA" id="ARBA00022989"/>
    </source>
</evidence>
<dbReference type="GO" id="GO:0016020">
    <property type="term" value="C:membrane"/>
    <property type="evidence" value="ECO:0007669"/>
    <property type="project" value="UniProtKB-SubCell"/>
</dbReference>
<organism evidence="7 8">
    <name type="scientific">Ramlibacter tataouinensis (strain ATCC BAA-407 / DSM 14655 / LMG 21543 / TTB310)</name>
    <dbReference type="NCBI Taxonomy" id="365046"/>
    <lineage>
        <taxon>Bacteria</taxon>
        <taxon>Pseudomonadati</taxon>
        <taxon>Pseudomonadota</taxon>
        <taxon>Betaproteobacteria</taxon>
        <taxon>Burkholderiales</taxon>
        <taxon>Comamonadaceae</taxon>
        <taxon>Ramlibacter</taxon>
    </lineage>
</organism>
<keyword evidence="4 5" id="KW-0472">Membrane</keyword>
<evidence type="ECO:0000256" key="4">
    <source>
        <dbReference type="ARBA" id="ARBA00023136"/>
    </source>
</evidence>
<reference evidence="8" key="1">
    <citation type="submission" date="2006-01" db="EMBL/GenBank/DDBJ databases">
        <title>Genome of the cyst-dividing bacterium Ramlibacter tataouinensis.</title>
        <authorList>
            <person name="Barakat M."/>
            <person name="Ortet P."/>
            <person name="De Luca G."/>
            <person name="Jourlin-Castelli C."/>
            <person name="Ansaldi M."/>
            <person name="Py B."/>
            <person name="Fichant G."/>
            <person name="Coutinho P."/>
            <person name="Voulhoux R."/>
            <person name="Bastien O."/>
            <person name="Roy S."/>
            <person name="Marechal E."/>
            <person name="Henrissat B."/>
            <person name="Quentin Y."/>
            <person name="Noirot P."/>
            <person name="Filloux A."/>
            <person name="Mejean V."/>
            <person name="DuBow M."/>
            <person name="Barras F."/>
            <person name="Heulin T."/>
        </authorList>
    </citation>
    <scope>NUCLEOTIDE SEQUENCE [LARGE SCALE GENOMIC DNA]</scope>
    <source>
        <strain evidence="8">ATCC BAA-407 / DSM 14655 / LMG 21543 / TTB310</strain>
    </source>
</reference>
<proteinExistence type="predicted"/>
<dbReference type="STRING" id="365046.Rta_32130"/>
<protein>
    <recommendedName>
        <fullName evidence="6">RDD domain-containing protein</fullName>
    </recommendedName>
</protein>
<dbReference type="PATRIC" id="fig|365046.3.peg.3283"/>
<name>F5XXZ9_RAMTT</name>
<dbReference type="PANTHER" id="PTHR38480:SF1">
    <property type="entry name" value="SLR0254 PROTEIN"/>
    <property type="match status" value="1"/>
</dbReference>